<proteinExistence type="predicted"/>
<accession>A0A291LJ18</accession>
<sequence>MNNFKNKLEKPVADNWYITGLVDAEGSFGVAISKNASRTLGYIVSVSFEIALQASDKHILEILKSVFGVGGVYKHGSDMYRYKVSSIKDIVTAIIPHFDKFPLVTQKRADFLLFKAIITILSKGVLNKEGLQEIVSYKAVLNRGLSTALKSAFPDTVPYIRPKIAFNGTFNPEWVRGFTEGEGSFFVSLTKNSRFKTGVEVRLGFSLTQHSRDMILLQGIESFFGCGKSLLRSGSLAGDYKVSSVKDLSEIIIPFFEKYPFLGTKMRGFQILCLVVNIVKEKGHLTEEGLNIIRNIKSQTSI</sequence>
<reference evidence="2" key="1">
    <citation type="submission" date="2017-02" db="EMBL/GenBank/DDBJ databases">
        <title>Fungal Comparative Genomics of Melanconis species and Ophiognomonia clavigignenti-juglandacearum at Different Phylogenetic Distances.</title>
        <authorList>
            <person name="Demers J.E."/>
            <person name="Castlebury L.A."/>
        </authorList>
    </citation>
    <scope>NUCLEOTIDE SEQUENCE</scope>
    <source>
        <strain evidence="2">CBS 121083</strain>
    </source>
</reference>
<organism evidence="2">
    <name type="scientific">Juglanconis juglandina</name>
    <dbReference type="NCBI Taxonomy" id="1940567"/>
    <lineage>
        <taxon>Eukaryota</taxon>
        <taxon>Fungi</taxon>
        <taxon>Dikarya</taxon>
        <taxon>Ascomycota</taxon>
        <taxon>Pezizomycotina</taxon>
        <taxon>Sordariomycetes</taxon>
        <taxon>Sordariomycetidae</taxon>
        <taxon>Diaporthales</taxon>
        <taxon>Juglanconidaceae</taxon>
        <taxon>Juglanconis</taxon>
    </lineage>
</organism>
<dbReference type="Pfam" id="PF00961">
    <property type="entry name" value="LAGLIDADG_1"/>
    <property type="match status" value="2"/>
</dbReference>
<name>A0A291LJ18_9PEZI</name>
<keyword evidence="2" id="KW-0496">Mitochondrion</keyword>
<evidence type="ECO:0000259" key="1">
    <source>
        <dbReference type="Pfam" id="PF00961"/>
    </source>
</evidence>
<gene>
    <name evidence="2" type="primary">orf302</name>
</gene>
<dbReference type="EMBL" id="KY575057">
    <property type="protein sequence ID" value="ATI20525.1"/>
    <property type="molecule type" value="Genomic_DNA"/>
</dbReference>
<dbReference type="SUPFAM" id="SSF55608">
    <property type="entry name" value="Homing endonucleases"/>
    <property type="match status" value="2"/>
</dbReference>
<dbReference type="PANTHER" id="PTHR36181">
    <property type="entry name" value="INTRON-ENCODED ENDONUCLEASE AI3-RELATED"/>
    <property type="match status" value="1"/>
</dbReference>
<dbReference type="GO" id="GO:0004519">
    <property type="term" value="F:endonuclease activity"/>
    <property type="evidence" value="ECO:0007669"/>
    <property type="project" value="InterPro"/>
</dbReference>
<dbReference type="Gene3D" id="3.10.28.10">
    <property type="entry name" value="Homing endonucleases"/>
    <property type="match status" value="2"/>
</dbReference>
<feature type="domain" description="Homing endonuclease LAGLIDADG" evidence="1">
    <location>
        <begin position="18"/>
        <end position="117"/>
    </location>
</feature>
<dbReference type="InterPro" id="IPR027434">
    <property type="entry name" value="Homing_endonucl"/>
</dbReference>
<dbReference type="AlphaFoldDB" id="A0A291LJ18"/>
<evidence type="ECO:0000313" key="2">
    <source>
        <dbReference type="EMBL" id="ATI20525.1"/>
    </source>
</evidence>
<dbReference type="InterPro" id="IPR004860">
    <property type="entry name" value="LAGLIDADG_dom"/>
</dbReference>
<feature type="domain" description="Homing endonuclease LAGLIDADG" evidence="1">
    <location>
        <begin position="177"/>
        <end position="273"/>
    </location>
</feature>
<protein>
    <recommendedName>
        <fullName evidence="1">Homing endonuclease LAGLIDADG domain-containing protein</fullName>
    </recommendedName>
</protein>
<dbReference type="GO" id="GO:0005739">
    <property type="term" value="C:mitochondrion"/>
    <property type="evidence" value="ECO:0007669"/>
    <property type="project" value="UniProtKB-ARBA"/>
</dbReference>
<dbReference type="InterPro" id="IPR051289">
    <property type="entry name" value="LAGLIDADG_Endonuclease"/>
</dbReference>
<dbReference type="PANTHER" id="PTHR36181:SF4">
    <property type="entry name" value="LAGLIDADG ENDONUCLEASE"/>
    <property type="match status" value="1"/>
</dbReference>
<geneLocation type="mitochondrion" evidence="2"/>